<sequence>MKILGRVLNHDDDSVNDRPPGPKLVTFAKAAIKIWKDFGMNSGTNGAMFRGEPPLNIAENRNPIDYSSMGKVRFRYFVDVCEVEIHGLPKPKLYLVQISLRGSFGAGGKPFSKKTKGPVAYFHQSSGNRHLITFEFDTSRSNFIQVEASFCRRRRDSMSCLKHSPDPVRTCFNIPCNLDGIPREFVKTDVKKHEFWFDDQTSIRLTVVTHPPSHLPGRFAHCDQEGEE</sequence>
<organism evidence="1 2">
    <name type="scientific">Porites evermanni</name>
    <dbReference type="NCBI Taxonomy" id="104178"/>
    <lineage>
        <taxon>Eukaryota</taxon>
        <taxon>Metazoa</taxon>
        <taxon>Cnidaria</taxon>
        <taxon>Anthozoa</taxon>
        <taxon>Hexacorallia</taxon>
        <taxon>Scleractinia</taxon>
        <taxon>Fungiina</taxon>
        <taxon>Poritidae</taxon>
        <taxon>Porites</taxon>
    </lineage>
</organism>
<name>A0ABN8SRV6_9CNID</name>
<dbReference type="Proteomes" id="UP001159427">
    <property type="component" value="Unassembled WGS sequence"/>
</dbReference>
<reference evidence="1 2" key="1">
    <citation type="submission" date="2022-05" db="EMBL/GenBank/DDBJ databases">
        <authorList>
            <consortium name="Genoscope - CEA"/>
            <person name="William W."/>
        </authorList>
    </citation>
    <scope>NUCLEOTIDE SEQUENCE [LARGE SCALE GENOMIC DNA]</scope>
</reference>
<protein>
    <submittedName>
        <fullName evidence="1">Uncharacterized protein</fullName>
    </submittedName>
</protein>
<proteinExistence type="predicted"/>
<gene>
    <name evidence="1" type="ORF">PEVE_00026661</name>
</gene>
<keyword evidence="2" id="KW-1185">Reference proteome</keyword>
<comment type="caution">
    <text evidence="1">The sequence shown here is derived from an EMBL/GenBank/DDBJ whole genome shotgun (WGS) entry which is preliminary data.</text>
</comment>
<evidence type="ECO:0000313" key="2">
    <source>
        <dbReference type="Proteomes" id="UP001159427"/>
    </source>
</evidence>
<dbReference type="EMBL" id="CALNXI010003619">
    <property type="protein sequence ID" value="CAH3193855.1"/>
    <property type="molecule type" value="Genomic_DNA"/>
</dbReference>
<evidence type="ECO:0000313" key="1">
    <source>
        <dbReference type="EMBL" id="CAH3193855.1"/>
    </source>
</evidence>
<accession>A0ABN8SRV6</accession>